<evidence type="ECO:0000313" key="3">
    <source>
        <dbReference type="Proteomes" id="UP000054823"/>
    </source>
</evidence>
<organism evidence="2 3">
    <name type="scientific">Shimia marina</name>
    <dbReference type="NCBI Taxonomy" id="321267"/>
    <lineage>
        <taxon>Bacteria</taxon>
        <taxon>Pseudomonadati</taxon>
        <taxon>Pseudomonadota</taxon>
        <taxon>Alphaproteobacteria</taxon>
        <taxon>Rhodobacterales</taxon>
        <taxon>Roseobacteraceae</taxon>
    </lineage>
</organism>
<name>A0A0P1FBL7_9RHOB</name>
<dbReference type="EMBL" id="CYPW01000024">
    <property type="protein sequence ID" value="CUH52843.1"/>
    <property type="molecule type" value="Genomic_DNA"/>
</dbReference>
<dbReference type="AlphaFoldDB" id="A0A0P1FBL7"/>
<feature type="signal peptide" evidence="1">
    <location>
        <begin position="1"/>
        <end position="19"/>
    </location>
</feature>
<evidence type="ECO:0008006" key="4">
    <source>
        <dbReference type="Google" id="ProtNLM"/>
    </source>
</evidence>
<keyword evidence="3" id="KW-1185">Reference proteome</keyword>
<protein>
    <recommendedName>
        <fullName evidence="4">DUF2155 domain-containing protein</fullName>
    </recommendedName>
</protein>
<dbReference type="STRING" id="321267.SHM7688_02290"/>
<dbReference type="InterPro" id="IPR019225">
    <property type="entry name" value="DUF2155"/>
</dbReference>
<gene>
    <name evidence="2" type="ORF">SHM7688_02290</name>
</gene>
<sequence>MRVGRFMAIGAALALPVLAAAQDIQIEMLDIEPLKYEPLEVPLGEVTSETVVAATVGEGAMLRGLDKLTGQVVDFELANGYSVNFGTLRVDMAQCRHPSENPAGEAYAFLSVYEDRGAGSNLFQGWMIASSPALSALDHARYDVWVLRCQLSAQAQAESTSEGAGSD</sequence>
<proteinExistence type="predicted"/>
<dbReference type="Proteomes" id="UP000054823">
    <property type="component" value="Unassembled WGS sequence"/>
</dbReference>
<evidence type="ECO:0000256" key="1">
    <source>
        <dbReference type="SAM" id="SignalP"/>
    </source>
</evidence>
<dbReference type="RefSeq" id="WP_223229204.1">
    <property type="nucleotide sequence ID" value="NZ_CYPW01000024.1"/>
</dbReference>
<accession>A0A0P1FBL7</accession>
<feature type="chain" id="PRO_5006062460" description="DUF2155 domain-containing protein" evidence="1">
    <location>
        <begin position="20"/>
        <end position="167"/>
    </location>
</feature>
<reference evidence="2 3" key="1">
    <citation type="submission" date="2015-09" db="EMBL/GenBank/DDBJ databases">
        <authorList>
            <consortium name="Swine Surveillance"/>
        </authorList>
    </citation>
    <scope>NUCLEOTIDE SEQUENCE [LARGE SCALE GENOMIC DNA]</scope>
    <source>
        <strain evidence="2 3">CECT 7688</strain>
    </source>
</reference>
<keyword evidence="1" id="KW-0732">Signal</keyword>
<evidence type="ECO:0000313" key="2">
    <source>
        <dbReference type="EMBL" id="CUH52843.1"/>
    </source>
</evidence>
<dbReference type="Pfam" id="PF09923">
    <property type="entry name" value="DUF2155"/>
    <property type="match status" value="1"/>
</dbReference>